<keyword evidence="8" id="KW-1185">Reference proteome</keyword>
<feature type="compositionally biased region" description="Acidic residues" evidence="5">
    <location>
        <begin position="922"/>
        <end position="938"/>
    </location>
</feature>
<sequence length="992" mass="109441">MTTWNPKSVPRINRRGRYVLGGLVAVIALLTVGGWLTGLYTSYLWYDSVGYTGVFSTLVWTRVLMFSVFGVALALWTAANLWVAYRFRPDAVPHTPEQQSMERYRNAIAAKVGWVIGGLGALVGVFAGISAQGRWQEWLLFFNSQKFGVTDPEFDVDAGFYVFELPFWRYLVGVGFTMVVIGIIAALGAHYLYGAVRLSGRGERVTPAARWHLSILVGLFVLLKAVAYYLDRYGLTLEDSASVGVTGGGYTEMTALLPAKNILILVSVLAAITVVVFSNYYARSLVIPGTALGLVLVSAIALGGVYPYFVNEFSVTPNVPAKEGEYVSRTIEGTRYAYGMADLKTEPYKATGNADPNQMNDDPGTVDSTRVMDPAIISDSFTQKQRAKGFQAFNEKLDVDVYDNPGDDGGFQDYVTGVREYDPDKLTDKQKDNWAVRHTVYTHGYGLVTAPSNKVCGNGPEFTSGSLLNPEDAAAEDDQDCRATAKEEEEIFGVKQPRVYFGELNDDYAIVGAPKGSKALEYDRPAGGTTTDENTETDDKEQKGDDNSIYVTYDGKGGVAMNSFWRKAAYAWDMGEIKFVTSDVFNDNSRLLYDRTPRERVQKVAPFLTVDGDPYPTVVDGKIKWVLDAYTTSDSFPYSQRLNLQDATTDSYTGEGASRQSNKDVNYMRNSVKATVDAYSGEVELYEFGEKDPLLKVWDAAFGDIVKSESKMPDDLRKHLRYPVDQFKVQQELLQRYHVTDPTDFINGNQAWETPKDPTGTDDKLPPYFVKAQYPDQKSPQFQLTSTFSPQSSENVLQALVSGRYDEKQRPVLTIYEVGGSDIESTRQIHQSITQDERVAERLKNYEQANSNVQWGNLLSLPVGDGVMYVEPMYLQKQASGSGVALPELQNVAVSYGGEIGFAKTFEGAVEDVIAQYTGDTDAGDDDAGDDKPDDEGGTGEVPKDVQEALDAIDEALADLDKAMKDGDLTAQGKALEKLDKAMEQYDKAKKG</sequence>
<evidence type="ECO:0000313" key="8">
    <source>
        <dbReference type="Proteomes" id="UP000000844"/>
    </source>
</evidence>
<dbReference type="GO" id="GO:0016020">
    <property type="term" value="C:membrane"/>
    <property type="evidence" value="ECO:0007669"/>
    <property type="project" value="InterPro"/>
</dbReference>
<dbReference type="OrthoDB" id="9763654at2"/>
<evidence type="ECO:0000256" key="5">
    <source>
        <dbReference type="SAM" id="MobiDB-lite"/>
    </source>
</evidence>
<dbReference type="EMBL" id="CP001778">
    <property type="protein sequence ID" value="ADD44024.1"/>
    <property type="molecule type" value="Genomic_DNA"/>
</dbReference>
<evidence type="ECO:0000256" key="1">
    <source>
        <dbReference type="ARBA" id="ARBA00022475"/>
    </source>
</evidence>
<protein>
    <submittedName>
        <fullName evidence="7">Uncharacterized protein</fullName>
    </submittedName>
</protein>
<dbReference type="RefSeq" id="WP_013019595.1">
    <property type="nucleotide sequence ID" value="NC_013947.1"/>
</dbReference>
<feature type="transmembrane region" description="Helical" evidence="6">
    <location>
        <begin position="289"/>
        <end position="309"/>
    </location>
</feature>
<dbReference type="PANTHER" id="PTHR39344">
    <property type="entry name" value="UPF0182 PROTEIN SLL1060"/>
    <property type="match status" value="1"/>
</dbReference>
<dbReference type="GO" id="GO:0005576">
    <property type="term" value="C:extracellular region"/>
    <property type="evidence" value="ECO:0007669"/>
    <property type="project" value="TreeGrafter"/>
</dbReference>
<evidence type="ECO:0000256" key="2">
    <source>
        <dbReference type="ARBA" id="ARBA00022692"/>
    </source>
</evidence>
<dbReference type="KEGG" id="sna:Snas_4377"/>
<feature type="transmembrane region" description="Helical" evidence="6">
    <location>
        <begin position="63"/>
        <end position="87"/>
    </location>
</feature>
<feature type="transmembrane region" description="Helical" evidence="6">
    <location>
        <begin position="262"/>
        <end position="282"/>
    </location>
</feature>
<feature type="transmembrane region" description="Helical" evidence="6">
    <location>
        <begin position="167"/>
        <end position="193"/>
    </location>
</feature>
<dbReference type="Proteomes" id="UP000000844">
    <property type="component" value="Chromosome"/>
</dbReference>
<proteinExistence type="predicted"/>
<evidence type="ECO:0000256" key="3">
    <source>
        <dbReference type="ARBA" id="ARBA00022989"/>
    </source>
</evidence>
<name>D3Q3V7_STANL</name>
<keyword evidence="1" id="KW-1003">Cell membrane</keyword>
<gene>
    <name evidence="7" type="ordered locus">Snas_4377</name>
</gene>
<dbReference type="AlphaFoldDB" id="D3Q3V7"/>
<organism evidence="7 8">
    <name type="scientific">Stackebrandtia nassauensis (strain DSM 44728 / CIP 108903 / NRRL B-16338 / NBRC 102104 / LLR-40K-21)</name>
    <dbReference type="NCBI Taxonomy" id="446470"/>
    <lineage>
        <taxon>Bacteria</taxon>
        <taxon>Bacillati</taxon>
        <taxon>Actinomycetota</taxon>
        <taxon>Actinomycetes</taxon>
        <taxon>Glycomycetales</taxon>
        <taxon>Glycomycetaceae</taxon>
        <taxon>Stackebrandtia</taxon>
    </lineage>
</organism>
<reference evidence="7 8" key="1">
    <citation type="journal article" date="2009" name="Stand. Genomic Sci.">
        <title>Complete genome sequence of Stackebrandtia nassauensis type strain (LLR-40K-21).</title>
        <authorList>
            <person name="Munk C."/>
            <person name="Lapidus A."/>
            <person name="Copeland A."/>
            <person name="Jando M."/>
            <person name="Mayilraj S."/>
            <person name="Glavina Del Rio T."/>
            <person name="Nolan M."/>
            <person name="Chen F."/>
            <person name="Lucas S."/>
            <person name="Tice H."/>
            <person name="Cheng J.F."/>
            <person name="Han C."/>
            <person name="Detter J.C."/>
            <person name="Bruce D."/>
            <person name="Goodwin L."/>
            <person name="Chain P."/>
            <person name="Pitluck S."/>
            <person name="Goker M."/>
            <person name="Ovchinikova G."/>
            <person name="Pati A."/>
            <person name="Ivanova N."/>
            <person name="Mavromatis K."/>
            <person name="Chen A."/>
            <person name="Palaniappan K."/>
            <person name="Land M."/>
            <person name="Hauser L."/>
            <person name="Chang Y.J."/>
            <person name="Jeffries C.D."/>
            <person name="Bristow J."/>
            <person name="Eisen J.A."/>
            <person name="Markowitz V."/>
            <person name="Hugenholtz P."/>
            <person name="Kyrpides N.C."/>
            <person name="Klenk H.P."/>
        </authorList>
    </citation>
    <scope>NUCLEOTIDE SEQUENCE [LARGE SCALE GENOMIC DNA]</scope>
    <source>
        <strain evidence="8">DSM 44728 / CIP 108903 / NRRL B-16338 / NBRC 102104 / LLR-40K-21</strain>
    </source>
</reference>
<accession>D3Q3V7</accession>
<feature type="transmembrane region" description="Helical" evidence="6">
    <location>
        <begin position="20"/>
        <end position="43"/>
    </location>
</feature>
<dbReference type="PANTHER" id="PTHR39344:SF1">
    <property type="entry name" value="UPF0182 PROTEIN SLL1060"/>
    <property type="match status" value="1"/>
</dbReference>
<feature type="region of interest" description="Disordered" evidence="5">
    <location>
        <begin position="919"/>
        <end position="945"/>
    </location>
</feature>
<evidence type="ECO:0000256" key="4">
    <source>
        <dbReference type="ARBA" id="ARBA00023136"/>
    </source>
</evidence>
<feature type="transmembrane region" description="Helical" evidence="6">
    <location>
        <begin position="108"/>
        <end position="131"/>
    </location>
</feature>
<dbReference type="eggNOG" id="COG1615">
    <property type="taxonomic scope" value="Bacteria"/>
</dbReference>
<evidence type="ECO:0000256" key="6">
    <source>
        <dbReference type="SAM" id="Phobius"/>
    </source>
</evidence>
<dbReference type="HOGENOM" id="CLU_007733_1_0_11"/>
<feature type="transmembrane region" description="Helical" evidence="6">
    <location>
        <begin position="213"/>
        <end position="230"/>
    </location>
</feature>
<dbReference type="InterPro" id="IPR005372">
    <property type="entry name" value="UPF0182"/>
</dbReference>
<feature type="region of interest" description="Disordered" evidence="5">
    <location>
        <begin position="744"/>
        <end position="765"/>
    </location>
</feature>
<feature type="compositionally biased region" description="Basic and acidic residues" evidence="5">
    <location>
        <begin position="754"/>
        <end position="765"/>
    </location>
</feature>
<feature type="region of interest" description="Disordered" evidence="5">
    <location>
        <begin position="519"/>
        <end position="546"/>
    </location>
</feature>
<keyword evidence="4 6" id="KW-0472">Membrane</keyword>
<dbReference type="STRING" id="446470.Snas_4377"/>
<dbReference type="Pfam" id="PF03699">
    <property type="entry name" value="UPF0182"/>
    <property type="match status" value="1"/>
</dbReference>
<evidence type="ECO:0000313" key="7">
    <source>
        <dbReference type="EMBL" id="ADD44024.1"/>
    </source>
</evidence>
<keyword evidence="2 6" id="KW-0812">Transmembrane</keyword>
<keyword evidence="3 6" id="KW-1133">Transmembrane helix</keyword>